<dbReference type="GO" id="GO:0007029">
    <property type="term" value="P:endoplasmic reticulum organization"/>
    <property type="evidence" value="ECO:0007669"/>
    <property type="project" value="TreeGrafter"/>
</dbReference>
<keyword evidence="1" id="KW-0472">Membrane</keyword>
<organism evidence="3 4">
    <name type="scientific">Schistosoma mattheei</name>
    <dbReference type="NCBI Taxonomy" id="31246"/>
    <lineage>
        <taxon>Eukaryota</taxon>
        <taxon>Metazoa</taxon>
        <taxon>Spiralia</taxon>
        <taxon>Lophotrochozoa</taxon>
        <taxon>Platyhelminthes</taxon>
        <taxon>Trematoda</taxon>
        <taxon>Digenea</taxon>
        <taxon>Strigeidida</taxon>
        <taxon>Schistosomatoidea</taxon>
        <taxon>Schistosomatidae</taxon>
        <taxon>Schistosoma</taxon>
    </lineage>
</organism>
<dbReference type="EMBL" id="UZAL01036024">
    <property type="protein sequence ID" value="VDP68955.1"/>
    <property type="molecule type" value="Genomic_DNA"/>
</dbReference>
<reference evidence="3 4" key="1">
    <citation type="submission" date="2018-11" db="EMBL/GenBank/DDBJ databases">
        <authorList>
            <consortium name="Pathogen Informatics"/>
        </authorList>
    </citation>
    <scope>NUCLEOTIDE SEQUENCE [LARGE SCALE GENOMIC DNA]</scope>
    <source>
        <strain>Denwood</strain>
        <strain evidence="4">Zambia</strain>
    </source>
</reference>
<comment type="similarity">
    <text evidence="1">Belongs to the pecanex family.</text>
</comment>
<dbReference type="GO" id="GO:0005783">
    <property type="term" value="C:endoplasmic reticulum"/>
    <property type="evidence" value="ECO:0007669"/>
    <property type="project" value="TreeGrafter"/>
</dbReference>
<name>A0A3P8GQT7_9TREM</name>
<feature type="transmembrane region" description="Helical" evidence="1">
    <location>
        <begin position="173"/>
        <end position="195"/>
    </location>
</feature>
<keyword evidence="1" id="KW-0812">Transmembrane</keyword>
<feature type="transmembrane region" description="Helical" evidence="1">
    <location>
        <begin position="261"/>
        <end position="280"/>
    </location>
</feature>
<evidence type="ECO:0000313" key="4">
    <source>
        <dbReference type="Proteomes" id="UP000269396"/>
    </source>
</evidence>
<protein>
    <recommendedName>
        <fullName evidence="1">Pecanex-like protein</fullName>
    </recommendedName>
</protein>
<comment type="caution">
    <text evidence="1">Lacks conserved residue(s) required for the propagation of feature annotation.</text>
</comment>
<dbReference type="PANTHER" id="PTHR12372:SF7">
    <property type="entry name" value="PROTEIN PECANEX"/>
    <property type="match status" value="1"/>
</dbReference>
<gene>
    <name evidence="3" type="ORF">SMTD_LOCUS15570</name>
</gene>
<feature type="compositionally biased region" description="Low complexity" evidence="2">
    <location>
        <begin position="57"/>
        <end position="76"/>
    </location>
</feature>
<dbReference type="AlphaFoldDB" id="A0A3P8GQT7"/>
<evidence type="ECO:0000313" key="3">
    <source>
        <dbReference type="EMBL" id="VDP68955.1"/>
    </source>
</evidence>
<evidence type="ECO:0000256" key="1">
    <source>
        <dbReference type="RuleBase" id="RU367089"/>
    </source>
</evidence>
<dbReference type="InterPro" id="IPR039797">
    <property type="entry name" value="Pecanex"/>
</dbReference>
<keyword evidence="4" id="KW-1185">Reference proteome</keyword>
<keyword evidence="1" id="KW-1133">Transmembrane helix</keyword>
<dbReference type="GO" id="GO:0016020">
    <property type="term" value="C:membrane"/>
    <property type="evidence" value="ECO:0007669"/>
    <property type="project" value="UniProtKB-SubCell"/>
</dbReference>
<feature type="transmembrane region" description="Helical" evidence="1">
    <location>
        <begin position="146"/>
        <end position="166"/>
    </location>
</feature>
<dbReference type="PANTHER" id="PTHR12372">
    <property type="entry name" value="PECANEX"/>
    <property type="match status" value="1"/>
</dbReference>
<sequence length="315" mass="36558">MPCRLISRDSLTQSTSTPAIKYDFEAPSTIVVSSSWIESQDVNNSENKKFSTLDKINNNTNNGDNNNNDNNNNRTNTLPSFVIDQNLSASVNTLKISKDNSRVTTEQYQTTDSKTTQSQFKNDDPLPNLIRISLLARFENDLLSCILWFILAFLIHLTITIINTTIDSTDFHSYYYCYILNWISVVLGFLLHYVWPNFRKPYPWLLLVKPVVEPDVHGRIIRWEVAYFWLCWVERNVFLPAITMCTVTQSFDSMAVKFGPLYYSSLEVVTAVCLCFYGWADQFIKSLTDIFSRTIRYRLHGWGSRDYRDQRFAMA</sequence>
<feature type="region of interest" description="Disordered" evidence="2">
    <location>
        <begin position="48"/>
        <end position="76"/>
    </location>
</feature>
<comment type="subcellular location">
    <subcellularLocation>
        <location evidence="1">Membrane</location>
        <topology evidence="1">Multi-pass membrane protein</topology>
    </subcellularLocation>
</comment>
<evidence type="ECO:0000256" key="2">
    <source>
        <dbReference type="SAM" id="MobiDB-lite"/>
    </source>
</evidence>
<accession>A0A3P8GQT7</accession>
<dbReference type="Proteomes" id="UP000269396">
    <property type="component" value="Unassembled WGS sequence"/>
</dbReference>
<proteinExistence type="inferred from homology"/>